<proteinExistence type="inferred from homology"/>
<protein>
    <submittedName>
        <fullName evidence="2">(salmon louse) hypothetical protein</fullName>
    </submittedName>
</protein>
<dbReference type="GO" id="GO:0110078">
    <property type="term" value="C:TTT Hsp90 cochaperone complex"/>
    <property type="evidence" value="ECO:0007669"/>
    <property type="project" value="InterPro"/>
</dbReference>
<keyword evidence="3" id="KW-1185">Reference proteome</keyword>
<dbReference type="InterPro" id="IPR016024">
    <property type="entry name" value="ARM-type_fold"/>
</dbReference>
<dbReference type="OrthoDB" id="6417021at2759"/>
<evidence type="ECO:0000313" key="3">
    <source>
        <dbReference type="Proteomes" id="UP000675881"/>
    </source>
</evidence>
<name>A0A7R8CU94_LEPSM</name>
<evidence type="ECO:0000313" key="2">
    <source>
        <dbReference type="EMBL" id="CAF2934677.1"/>
    </source>
</evidence>
<evidence type="ECO:0000256" key="1">
    <source>
        <dbReference type="ARBA" id="ARBA00034736"/>
    </source>
</evidence>
<comment type="similarity">
    <text evidence="1">Belongs to the TTI2 family.</text>
</comment>
<sequence>MTVKGILGKVILEEERPYILSDFKDHLIHSRNVLKELQYDTTIDLSNHLVLSDIICLCAENLNPTDPWVTEEHVRHSLYLLEQITSGESIQAFFMMNEDTILKRSIKILQTLLLEDWKLYPGACSAFQWIFSHIRFPHMGQYIKEFLPFILRFTDDWQSSNKVRGVEMIQHLVEECAWNTELNLAIGEETYTKNFVPFVTFQGS</sequence>
<dbReference type="InterPro" id="IPR018870">
    <property type="entry name" value="Tti2"/>
</dbReference>
<organism evidence="2 3">
    <name type="scientific">Lepeophtheirus salmonis</name>
    <name type="common">Salmon louse</name>
    <name type="synonym">Caligus salmonis</name>
    <dbReference type="NCBI Taxonomy" id="72036"/>
    <lineage>
        <taxon>Eukaryota</taxon>
        <taxon>Metazoa</taxon>
        <taxon>Ecdysozoa</taxon>
        <taxon>Arthropoda</taxon>
        <taxon>Crustacea</taxon>
        <taxon>Multicrustacea</taxon>
        <taxon>Hexanauplia</taxon>
        <taxon>Copepoda</taxon>
        <taxon>Siphonostomatoida</taxon>
        <taxon>Caligidae</taxon>
        <taxon>Lepeophtheirus</taxon>
    </lineage>
</organism>
<dbReference type="EMBL" id="HG994584">
    <property type="protein sequence ID" value="CAF2934677.1"/>
    <property type="molecule type" value="Genomic_DNA"/>
</dbReference>
<dbReference type="Pfam" id="PF10521">
    <property type="entry name" value="Tti2"/>
    <property type="match status" value="1"/>
</dbReference>
<dbReference type="AlphaFoldDB" id="A0A7R8CU94"/>
<dbReference type="SUPFAM" id="SSF48371">
    <property type="entry name" value="ARM repeat"/>
    <property type="match status" value="1"/>
</dbReference>
<accession>A0A7R8CU94</accession>
<dbReference type="Proteomes" id="UP000675881">
    <property type="component" value="Chromosome 5"/>
</dbReference>
<gene>
    <name evidence="2" type="ORF">LSAA_10742</name>
</gene>
<reference evidence="2" key="1">
    <citation type="submission" date="2021-02" db="EMBL/GenBank/DDBJ databases">
        <authorList>
            <person name="Bekaert M."/>
        </authorList>
    </citation>
    <scope>NUCLEOTIDE SEQUENCE</scope>
    <source>
        <strain evidence="2">IoA-00</strain>
    </source>
</reference>